<dbReference type="Pfam" id="PF04479">
    <property type="entry name" value="RTA1"/>
    <property type="match status" value="2"/>
</dbReference>
<evidence type="ECO:0000256" key="4">
    <source>
        <dbReference type="ARBA" id="ARBA00023136"/>
    </source>
</evidence>
<comment type="caution">
    <text evidence="6">The sequence shown here is derived from an EMBL/GenBank/DDBJ whole genome shotgun (WGS) entry which is preliminary data.</text>
</comment>
<comment type="subcellular location">
    <subcellularLocation>
        <location evidence="1">Membrane</location>
        <topology evidence="1">Multi-pass membrane protein</topology>
    </subcellularLocation>
</comment>
<evidence type="ECO:0000313" key="7">
    <source>
        <dbReference type="Proteomes" id="UP000193689"/>
    </source>
</evidence>
<accession>A0A1Y2DN70</accession>
<evidence type="ECO:0000256" key="3">
    <source>
        <dbReference type="ARBA" id="ARBA00022989"/>
    </source>
</evidence>
<name>A0A1Y2DN70_9PEZI</name>
<dbReference type="GO" id="GO:0005886">
    <property type="term" value="C:plasma membrane"/>
    <property type="evidence" value="ECO:0007669"/>
    <property type="project" value="TreeGrafter"/>
</dbReference>
<keyword evidence="7" id="KW-1185">Reference proteome</keyword>
<dbReference type="EMBL" id="MCFJ01000011">
    <property type="protein sequence ID" value="ORY60619.1"/>
    <property type="molecule type" value="Genomic_DNA"/>
</dbReference>
<dbReference type="PANTHER" id="PTHR31465:SF9">
    <property type="entry name" value="SPHINGOID LONG-CHAIN BASE TRANSPORTER RSB1"/>
    <property type="match status" value="1"/>
</dbReference>
<keyword evidence="2 5" id="KW-0812">Transmembrane</keyword>
<dbReference type="GO" id="GO:0000324">
    <property type="term" value="C:fungal-type vacuole"/>
    <property type="evidence" value="ECO:0007669"/>
    <property type="project" value="TreeGrafter"/>
</dbReference>
<protein>
    <submittedName>
        <fullName evidence="6">Uncharacterized protein</fullName>
    </submittedName>
</protein>
<evidence type="ECO:0000256" key="2">
    <source>
        <dbReference type="ARBA" id="ARBA00022692"/>
    </source>
</evidence>
<dbReference type="Proteomes" id="UP000193689">
    <property type="component" value="Unassembled WGS sequence"/>
</dbReference>
<dbReference type="PANTHER" id="PTHR31465">
    <property type="entry name" value="PROTEIN RTA1-RELATED"/>
    <property type="match status" value="1"/>
</dbReference>
<evidence type="ECO:0000256" key="1">
    <source>
        <dbReference type="ARBA" id="ARBA00004141"/>
    </source>
</evidence>
<dbReference type="AlphaFoldDB" id="A0A1Y2DN70"/>
<evidence type="ECO:0000313" key="6">
    <source>
        <dbReference type="EMBL" id="ORY60619.1"/>
    </source>
</evidence>
<dbReference type="RefSeq" id="XP_040712846.1">
    <property type="nucleotide sequence ID" value="XM_040865346.1"/>
</dbReference>
<proteinExistence type="predicted"/>
<feature type="transmembrane region" description="Helical" evidence="5">
    <location>
        <begin position="12"/>
        <end position="34"/>
    </location>
</feature>
<dbReference type="OrthoDB" id="4521223at2759"/>
<feature type="transmembrane region" description="Helical" evidence="5">
    <location>
        <begin position="83"/>
        <end position="101"/>
    </location>
</feature>
<sequence length="159" mass="17690">MSWHDQWAEGGFLMQIICLTIGPAFMMADIYFCLSRIVLIYGPENLRITPQISSPATSSPSSSKPPVVAWSNERKSTTTGNNIMIAGLTFQVVITLGFIAATTDFFLRTKRFPAQQSQTHYLIQLRQSTLFKWSLAALALATLLILWRSVFRVAELSGG</sequence>
<gene>
    <name evidence="6" type="ORF">BCR38DRAFT_526213</name>
</gene>
<reference evidence="6 7" key="1">
    <citation type="submission" date="2016-07" db="EMBL/GenBank/DDBJ databases">
        <title>Pervasive Adenine N6-methylation of Active Genes in Fungi.</title>
        <authorList>
            <consortium name="DOE Joint Genome Institute"/>
            <person name="Mondo S.J."/>
            <person name="Dannebaum R.O."/>
            <person name="Kuo R.C."/>
            <person name="Labutti K."/>
            <person name="Haridas S."/>
            <person name="Kuo A."/>
            <person name="Salamov A."/>
            <person name="Ahrendt S.R."/>
            <person name="Lipzen A."/>
            <person name="Sullivan W."/>
            <person name="Andreopoulos W.B."/>
            <person name="Clum A."/>
            <person name="Lindquist E."/>
            <person name="Daum C."/>
            <person name="Ramamoorthy G.K."/>
            <person name="Gryganskyi A."/>
            <person name="Culley D."/>
            <person name="Magnuson J.K."/>
            <person name="James T.Y."/>
            <person name="O'Malley M.A."/>
            <person name="Stajich J.E."/>
            <person name="Spatafora J.W."/>
            <person name="Visel A."/>
            <person name="Grigoriev I.V."/>
        </authorList>
    </citation>
    <scope>NUCLEOTIDE SEQUENCE [LARGE SCALE GENOMIC DNA]</scope>
    <source>
        <strain evidence="6 7">CBS 129021</strain>
    </source>
</reference>
<dbReference type="InterPro" id="IPR007568">
    <property type="entry name" value="RTA1"/>
</dbReference>
<dbReference type="STRING" id="1141098.A0A1Y2DN70"/>
<dbReference type="InParanoid" id="A0A1Y2DN70"/>
<organism evidence="6 7">
    <name type="scientific">Pseudomassariella vexata</name>
    <dbReference type="NCBI Taxonomy" id="1141098"/>
    <lineage>
        <taxon>Eukaryota</taxon>
        <taxon>Fungi</taxon>
        <taxon>Dikarya</taxon>
        <taxon>Ascomycota</taxon>
        <taxon>Pezizomycotina</taxon>
        <taxon>Sordariomycetes</taxon>
        <taxon>Xylariomycetidae</taxon>
        <taxon>Amphisphaeriales</taxon>
        <taxon>Pseudomassariaceae</taxon>
        <taxon>Pseudomassariella</taxon>
    </lineage>
</organism>
<keyword evidence="4 5" id="KW-0472">Membrane</keyword>
<keyword evidence="3 5" id="KW-1133">Transmembrane helix</keyword>
<feature type="transmembrane region" description="Helical" evidence="5">
    <location>
        <begin position="130"/>
        <end position="147"/>
    </location>
</feature>
<evidence type="ECO:0000256" key="5">
    <source>
        <dbReference type="SAM" id="Phobius"/>
    </source>
</evidence>
<dbReference type="GeneID" id="63781558"/>